<evidence type="ECO:0000256" key="3">
    <source>
        <dbReference type="ARBA" id="ARBA00022692"/>
    </source>
</evidence>
<feature type="non-terminal residue" evidence="12">
    <location>
        <position position="1"/>
    </location>
</feature>
<evidence type="ECO:0000256" key="10">
    <source>
        <dbReference type="RuleBase" id="RU004439"/>
    </source>
</evidence>
<evidence type="ECO:0000259" key="11">
    <source>
        <dbReference type="Pfam" id="PF00129"/>
    </source>
</evidence>
<dbReference type="Gene3D" id="3.30.500.10">
    <property type="entry name" value="MHC class I-like antigen recognition-like"/>
    <property type="match status" value="1"/>
</dbReference>
<evidence type="ECO:0000256" key="7">
    <source>
        <dbReference type="ARBA" id="ARBA00023136"/>
    </source>
</evidence>
<comment type="subcellular location">
    <subcellularLocation>
        <location evidence="1">Membrane</location>
        <topology evidence="1">Single-pass type I membrane protein</topology>
    </subcellularLocation>
</comment>
<keyword evidence="3" id="KW-0812">Transmembrane</keyword>
<dbReference type="GO" id="GO:0042612">
    <property type="term" value="C:MHC class I protein complex"/>
    <property type="evidence" value="ECO:0007669"/>
    <property type="project" value="UniProtKB-KW"/>
</dbReference>
<comment type="similarity">
    <text evidence="10">Belongs to the MHC class I family.</text>
</comment>
<dbReference type="GO" id="GO:0009897">
    <property type="term" value="C:external side of plasma membrane"/>
    <property type="evidence" value="ECO:0007669"/>
    <property type="project" value="TreeGrafter"/>
</dbReference>
<keyword evidence="5" id="KW-0391">Immunity</keyword>
<dbReference type="Pfam" id="PF00129">
    <property type="entry name" value="MHC_I"/>
    <property type="match status" value="1"/>
</dbReference>
<dbReference type="GO" id="GO:0005615">
    <property type="term" value="C:extracellular space"/>
    <property type="evidence" value="ECO:0007669"/>
    <property type="project" value="TreeGrafter"/>
</dbReference>
<evidence type="ECO:0000256" key="5">
    <source>
        <dbReference type="ARBA" id="ARBA00022859"/>
    </source>
</evidence>
<keyword evidence="2" id="KW-0490">MHC I</keyword>
<evidence type="ECO:0000256" key="1">
    <source>
        <dbReference type="ARBA" id="ARBA00004479"/>
    </source>
</evidence>
<feature type="domain" description="MHC class I-like antigen recognition-like" evidence="11">
    <location>
        <begin position="3"/>
        <end position="175"/>
    </location>
</feature>
<dbReference type="AlphaFoldDB" id="A0A851EVA2"/>
<evidence type="ECO:0000313" key="12">
    <source>
        <dbReference type="EMBL" id="NWI86225.1"/>
    </source>
</evidence>
<comment type="caution">
    <text evidence="12">The sequence shown here is derived from an EMBL/GenBank/DDBJ whole genome shotgun (WGS) entry which is preliminary data.</text>
</comment>
<feature type="non-terminal residue" evidence="12">
    <location>
        <position position="179"/>
    </location>
</feature>
<dbReference type="InterPro" id="IPR050208">
    <property type="entry name" value="MHC_class-I_related"/>
</dbReference>
<protein>
    <submittedName>
        <fullName evidence="12">HA1F protein</fullName>
    </submittedName>
</protein>
<accession>A0A851EVA2</accession>
<evidence type="ECO:0000256" key="4">
    <source>
        <dbReference type="ARBA" id="ARBA00022729"/>
    </source>
</evidence>
<dbReference type="EMBL" id="WEKX01004002">
    <property type="protein sequence ID" value="NWI86225.1"/>
    <property type="molecule type" value="Genomic_DNA"/>
</dbReference>
<dbReference type="InterPro" id="IPR037055">
    <property type="entry name" value="MHC_I-like_Ag-recog_sf"/>
</dbReference>
<dbReference type="OrthoDB" id="8936120at2759"/>
<evidence type="ECO:0000313" key="13">
    <source>
        <dbReference type="Proteomes" id="UP000633448"/>
    </source>
</evidence>
<organism evidence="12 13">
    <name type="scientific">Pitta sordida</name>
    <name type="common">Hooded pitta</name>
    <dbReference type="NCBI Taxonomy" id="9163"/>
    <lineage>
        <taxon>Eukaryota</taxon>
        <taxon>Metazoa</taxon>
        <taxon>Chordata</taxon>
        <taxon>Craniata</taxon>
        <taxon>Vertebrata</taxon>
        <taxon>Euteleostomi</taxon>
        <taxon>Archelosauria</taxon>
        <taxon>Archosauria</taxon>
        <taxon>Dinosauria</taxon>
        <taxon>Saurischia</taxon>
        <taxon>Theropoda</taxon>
        <taxon>Coelurosauria</taxon>
        <taxon>Aves</taxon>
        <taxon>Neognathae</taxon>
        <taxon>Neoaves</taxon>
        <taxon>Telluraves</taxon>
        <taxon>Australaves</taxon>
        <taxon>Passeriformes</taxon>
        <taxon>Pittidae</taxon>
        <taxon>Pitta</taxon>
    </lineage>
</organism>
<dbReference type="Proteomes" id="UP000633448">
    <property type="component" value="Unassembled WGS sequence"/>
</dbReference>
<name>A0A851EVA2_PITSO</name>
<evidence type="ECO:0000256" key="2">
    <source>
        <dbReference type="ARBA" id="ARBA00022451"/>
    </source>
</evidence>
<reference evidence="12" key="1">
    <citation type="submission" date="2019-10" db="EMBL/GenBank/DDBJ databases">
        <title>Bird 10,000 Genomes (B10K) Project - Family phase.</title>
        <authorList>
            <person name="Zhang G."/>
        </authorList>
    </citation>
    <scope>NUCLEOTIDE SEQUENCE</scope>
    <source>
        <strain evidence="12">B10K-DU-002-53</strain>
        <tissue evidence="12">Muscle</tissue>
    </source>
</reference>
<keyword evidence="13" id="KW-1185">Reference proteome</keyword>
<dbReference type="FunFam" id="3.30.500.10:FF:000001">
    <property type="entry name" value="H-2 class I histocompatibility antigen, alpha chain"/>
    <property type="match status" value="1"/>
</dbReference>
<dbReference type="PANTHER" id="PTHR16675:SF242">
    <property type="entry name" value="MAJOR HISTOCOMPATIBILITY COMPLEX CLASS I-RELATED GENE PROTEIN"/>
    <property type="match status" value="1"/>
</dbReference>
<evidence type="ECO:0000256" key="6">
    <source>
        <dbReference type="ARBA" id="ARBA00022989"/>
    </source>
</evidence>
<keyword evidence="7" id="KW-0472">Membrane</keyword>
<gene>
    <name evidence="12" type="primary">Ha1f</name>
    <name evidence="12" type="ORF">PITSOR_R09804</name>
</gene>
<keyword evidence="4" id="KW-0732">Signal</keyword>
<proteinExistence type="inferred from homology"/>
<dbReference type="PANTHER" id="PTHR16675">
    <property type="entry name" value="MHC CLASS I-RELATED"/>
    <property type="match status" value="1"/>
</dbReference>
<dbReference type="PRINTS" id="PR01638">
    <property type="entry name" value="MHCCLASSI"/>
</dbReference>
<dbReference type="GO" id="GO:0006955">
    <property type="term" value="P:immune response"/>
    <property type="evidence" value="ECO:0007669"/>
    <property type="project" value="TreeGrafter"/>
</dbReference>
<dbReference type="InterPro" id="IPR011161">
    <property type="entry name" value="MHC_I-like_Ag-recog"/>
</dbReference>
<keyword evidence="6" id="KW-1133">Transmembrane helix</keyword>
<dbReference type="InterPro" id="IPR001039">
    <property type="entry name" value="MHC_I_a_a1/a2"/>
</dbReference>
<keyword evidence="9" id="KW-0325">Glycoprotein</keyword>
<keyword evidence="8" id="KW-1015">Disulfide bond</keyword>
<evidence type="ECO:0000256" key="8">
    <source>
        <dbReference type="ARBA" id="ARBA00023157"/>
    </source>
</evidence>
<sequence length="179" mass="20615">VLHSLRYQLVGVSEPSPGVPQFMAMGFVDGIPFTRYDSEKGRMEPLTPWMAAGAEPGYWDRETQTSKRNQQVFAVNFQTLRTRYNQSGGLHTLQWVAGCDLLDDGSIRGSSRYGYDGWDFIFFELESKSFVAADGAAQVTKRKWEYEYEVERLTHYLGQICPEWLQKYVRYGGKSLERK</sequence>
<dbReference type="SUPFAM" id="SSF54452">
    <property type="entry name" value="MHC antigen-recognition domain"/>
    <property type="match status" value="1"/>
</dbReference>
<evidence type="ECO:0000256" key="9">
    <source>
        <dbReference type="ARBA" id="ARBA00023180"/>
    </source>
</evidence>
<dbReference type="InterPro" id="IPR011162">
    <property type="entry name" value="MHC_I/II-like_Ag-recog"/>
</dbReference>
<dbReference type="GO" id="GO:0002474">
    <property type="term" value="P:antigen processing and presentation of peptide antigen via MHC class I"/>
    <property type="evidence" value="ECO:0007669"/>
    <property type="project" value="UniProtKB-KW"/>
</dbReference>